<feature type="transmembrane region" description="Helical" evidence="2">
    <location>
        <begin position="144"/>
        <end position="166"/>
    </location>
</feature>
<feature type="transmembrane region" description="Helical" evidence="2">
    <location>
        <begin position="389"/>
        <end position="407"/>
    </location>
</feature>
<feature type="transmembrane region" description="Helical" evidence="2">
    <location>
        <begin position="326"/>
        <end position="350"/>
    </location>
</feature>
<keyword evidence="2" id="KW-0812">Transmembrane</keyword>
<reference evidence="4" key="1">
    <citation type="submission" date="2019-09" db="EMBL/GenBank/DDBJ databases">
        <title>Characterisation of the sponge microbiome using genome-centric metagenomics.</title>
        <authorList>
            <person name="Engelberts J.P."/>
            <person name="Robbins S.J."/>
            <person name="De Goeij J.M."/>
            <person name="Aranda M."/>
            <person name="Bell S.C."/>
            <person name="Webster N.S."/>
        </authorList>
    </citation>
    <scope>NUCLEOTIDE SEQUENCE</scope>
    <source>
        <strain evidence="4">SB0662_bin_9</strain>
    </source>
</reference>
<feature type="transmembrane region" description="Helical" evidence="2">
    <location>
        <begin position="47"/>
        <end position="68"/>
    </location>
</feature>
<protein>
    <submittedName>
        <fullName evidence="4">DUF4129 domain-containing protein</fullName>
    </submittedName>
</protein>
<evidence type="ECO:0000313" key="4">
    <source>
        <dbReference type="EMBL" id="MYD89887.1"/>
    </source>
</evidence>
<accession>A0A6B1DRN2</accession>
<evidence type="ECO:0000256" key="2">
    <source>
        <dbReference type="SAM" id="Phobius"/>
    </source>
</evidence>
<keyword evidence="2" id="KW-0472">Membrane</keyword>
<feature type="transmembrane region" description="Helical" evidence="2">
    <location>
        <begin position="294"/>
        <end position="314"/>
    </location>
</feature>
<dbReference type="Pfam" id="PF13559">
    <property type="entry name" value="DUF4129"/>
    <property type="match status" value="1"/>
</dbReference>
<organism evidence="4">
    <name type="scientific">Caldilineaceae bacterium SB0662_bin_9</name>
    <dbReference type="NCBI Taxonomy" id="2605258"/>
    <lineage>
        <taxon>Bacteria</taxon>
        <taxon>Bacillati</taxon>
        <taxon>Chloroflexota</taxon>
        <taxon>Caldilineae</taxon>
        <taxon>Caldilineales</taxon>
        <taxon>Caldilineaceae</taxon>
    </lineage>
</organism>
<comment type="caution">
    <text evidence="4">The sequence shown here is derived from an EMBL/GenBank/DDBJ whole genome shotgun (WGS) entry which is preliminary data.</text>
</comment>
<feature type="region of interest" description="Disordered" evidence="1">
    <location>
        <begin position="509"/>
        <end position="544"/>
    </location>
</feature>
<feature type="transmembrane region" description="Helical" evidence="2">
    <location>
        <begin position="112"/>
        <end position="132"/>
    </location>
</feature>
<gene>
    <name evidence="4" type="ORF">F4Y08_06040</name>
</gene>
<sequence length="586" mass="64416">MWICWSWPMNQAERMSTIPVENVRQPDLELTTAEFDRQWQQSLLRPALLTLMLGCVVTACTYVFVVLIDGFTESMANVIVLVCSAAALTACAMGALTWLADREVAERLKFRIGEPLVWIVILRLGLWLVMGTTPSFGQLVREPLTAVFDAAFIAGAILVPLVWGAAEGMNRMLMALSLQPDEVDHIARAYGRLSEPVENTLRSDRRAQLDRFIALWIGLGILVIVLAAGSQIRPAEGEGLLTIRSQLIHPRAIVSTIIYFFAGFLVIGQARLVALRARWALDGLAVDEGRFRNWMAYVVAFVAVVGLITSLVPIGDTILLFRALQAVGQAVTAFIFLLLRGFGWLVGLFVKEGSGSGEMAGPTAFEMPEPLETADVPMEVGSEPNIGEWVFYAAAGIAGLIIGYHLLAARGFNWVWLVSRLTMLLGLFRKTVGVGVGFLAGVVSRVVGVDVQPRSGPTRQATHGMSMDEQVQFSYLSVLDEAAERGAGRRPAETPRRYAPRLFQALEEAREQSDSDEVAGEADPGDEVARPAQEPESPPDVGWLTDAYYRARYSSVSVDRRDVNMAEQVLQRIRAWWRRPGRSGSP</sequence>
<evidence type="ECO:0000259" key="3">
    <source>
        <dbReference type="Pfam" id="PF13559"/>
    </source>
</evidence>
<feature type="transmembrane region" description="Helical" evidence="2">
    <location>
        <begin position="212"/>
        <end position="232"/>
    </location>
</feature>
<dbReference type="AlphaFoldDB" id="A0A6B1DRN2"/>
<proteinExistence type="predicted"/>
<feature type="transmembrane region" description="Helical" evidence="2">
    <location>
        <begin position="427"/>
        <end position="447"/>
    </location>
</feature>
<feature type="domain" description="Protein-glutamine gamma-glutamyltransferase-like C-terminal" evidence="3">
    <location>
        <begin position="475"/>
        <end position="570"/>
    </location>
</feature>
<feature type="compositionally biased region" description="Acidic residues" evidence="1">
    <location>
        <begin position="514"/>
        <end position="526"/>
    </location>
</feature>
<evidence type="ECO:0000256" key="1">
    <source>
        <dbReference type="SAM" id="MobiDB-lite"/>
    </source>
</evidence>
<keyword evidence="2" id="KW-1133">Transmembrane helix</keyword>
<feature type="transmembrane region" description="Helical" evidence="2">
    <location>
        <begin position="74"/>
        <end position="100"/>
    </location>
</feature>
<dbReference type="InterPro" id="IPR025403">
    <property type="entry name" value="TgpA-like_C"/>
</dbReference>
<dbReference type="EMBL" id="VXPY01000037">
    <property type="protein sequence ID" value="MYD89887.1"/>
    <property type="molecule type" value="Genomic_DNA"/>
</dbReference>
<name>A0A6B1DRN2_9CHLR</name>
<feature type="transmembrane region" description="Helical" evidence="2">
    <location>
        <begin position="252"/>
        <end position="273"/>
    </location>
</feature>